<evidence type="ECO:0000313" key="6">
    <source>
        <dbReference type="Proteomes" id="UP000193564"/>
    </source>
</evidence>
<dbReference type="KEGG" id="mdr:MDOR_10100"/>
<dbReference type="Proteomes" id="UP000467201">
    <property type="component" value="Chromosome"/>
</dbReference>
<evidence type="ECO:0000313" key="4">
    <source>
        <dbReference type="EMBL" id="BBZ06841.1"/>
    </source>
</evidence>
<dbReference type="AlphaFoldDB" id="A0A1X1TBI8"/>
<organism evidence="5 6">
    <name type="scientific">Mycolicibacterium doricum</name>
    <dbReference type="NCBI Taxonomy" id="126673"/>
    <lineage>
        <taxon>Bacteria</taxon>
        <taxon>Bacillati</taxon>
        <taxon>Actinomycetota</taxon>
        <taxon>Actinomycetes</taxon>
        <taxon>Mycobacteriales</taxon>
        <taxon>Mycobacteriaceae</taxon>
        <taxon>Mycolicibacterium</taxon>
    </lineage>
</organism>
<dbReference type="STRING" id="126673.AWC01_08580"/>
<dbReference type="GO" id="GO:0046872">
    <property type="term" value="F:metal ion binding"/>
    <property type="evidence" value="ECO:0007669"/>
    <property type="project" value="UniProtKB-KW"/>
</dbReference>
<dbReference type="Proteomes" id="UP000193564">
    <property type="component" value="Unassembled WGS sequence"/>
</dbReference>
<dbReference type="EMBL" id="AP022605">
    <property type="protein sequence ID" value="BBZ06841.1"/>
    <property type="molecule type" value="Genomic_DNA"/>
</dbReference>
<reference evidence="5 6" key="1">
    <citation type="submission" date="2016-01" db="EMBL/GenBank/DDBJ databases">
        <title>The new phylogeny of the genus Mycobacterium.</title>
        <authorList>
            <person name="Tarcisio F."/>
            <person name="Conor M."/>
            <person name="Antonella G."/>
            <person name="Elisabetta G."/>
            <person name="Giulia F.S."/>
            <person name="Sara T."/>
            <person name="Anna F."/>
            <person name="Clotilde B."/>
            <person name="Roberto B."/>
            <person name="Veronica D.S."/>
            <person name="Fabio R."/>
            <person name="Monica P."/>
            <person name="Olivier J."/>
            <person name="Enrico T."/>
            <person name="Nicola S."/>
        </authorList>
    </citation>
    <scope>NUCLEOTIDE SEQUENCE [LARGE SCALE GENOMIC DNA]</scope>
    <source>
        <strain evidence="5 6">DSM 44339</strain>
    </source>
</reference>
<evidence type="ECO:0000313" key="7">
    <source>
        <dbReference type="Proteomes" id="UP000467201"/>
    </source>
</evidence>
<accession>A0A1X1TBI8</accession>
<gene>
    <name evidence="5" type="ORF">AWC01_08580</name>
    <name evidence="4" type="ORF">MDOR_10100</name>
</gene>
<feature type="domain" description="DDE Tnp4" evidence="3">
    <location>
        <begin position="106"/>
        <end position="258"/>
    </location>
</feature>
<keyword evidence="6" id="KW-1185">Reference proteome</keyword>
<reference evidence="4" key="3">
    <citation type="submission" date="2020-02" db="EMBL/GenBank/DDBJ databases">
        <authorList>
            <person name="Matsumoto Y."/>
            <person name="Motooka D."/>
            <person name="Nakamura S."/>
        </authorList>
    </citation>
    <scope>NUCLEOTIDE SEQUENCE</scope>
    <source>
        <strain evidence="4">JCM 12405</strain>
    </source>
</reference>
<comment type="cofactor">
    <cofactor evidence="1">
        <name>a divalent metal cation</name>
        <dbReference type="ChEBI" id="CHEBI:60240"/>
    </cofactor>
</comment>
<name>A0A1X1TBI8_9MYCO</name>
<reference evidence="4 7" key="2">
    <citation type="journal article" date="2019" name="Emerg. Microbes Infect.">
        <title>Comprehensive subspecies identification of 175 nontuberculous mycobacteria species based on 7547 genomic profiles.</title>
        <authorList>
            <person name="Matsumoto Y."/>
            <person name="Kinjo T."/>
            <person name="Motooka D."/>
            <person name="Nabeya D."/>
            <person name="Jung N."/>
            <person name="Uechi K."/>
            <person name="Horii T."/>
            <person name="Iida T."/>
            <person name="Fujita J."/>
            <person name="Nakamura S."/>
        </authorList>
    </citation>
    <scope>NUCLEOTIDE SEQUENCE [LARGE SCALE GENOMIC DNA]</scope>
    <source>
        <strain evidence="4 7">JCM 12405</strain>
    </source>
</reference>
<evidence type="ECO:0000259" key="3">
    <source>
        <dbReference type="Pfam" id="PF13359"/>
    </source>
</evidence>
<dbReference type="Pfam" id="PF13359">
    <property type="entry name" value="DDE_Tnp_4"/>
    <property type="match status" value="1"/>
</dbReference>
<evidence type="ECO:0000256" key="2">
    <source>
        <dbReference type="ARBA" id="ARBA00022723"/>
    </source>
</evidence>
<proteinExistence type="predicted"/>
<protein>
    <submittedName>
        <fullName evidence="4">Transposase</fullName>
    </submittedName>
</protein>
<evidence type="ECO:0000256" key="1">
    <source>
        <dbReference type="ARBA" id="ARBA00001968"/>
    </source>
</evidence>
<dbReference type="RefSeq" id="WP_085190010.1">
    <property type="nucleotide sequence ID" value="NZ_AP022605.1"/>
</dbReference>
<dbReference type="EMBL" id="LQOS01000024">
    <property type="protein sequence ID" value="ORV41953.1"/>
    <property type="molecule type" value="Genomic_DNA"/>
</dbReference>
<evidence type="ECO:0000313" key="5">
    <source>
        <dbReference type="EMBL" id="ORV41953.1"/>
    </source>
</evidence>
<sequence>MFTYSAICDVPEETLLHVTALLHAHRREIGTRAGRRAGTARTQAKLVLRWFRDDAPIRLLAFEAELPISTSYRYLHEAIDVIAEQTPELHDVLDRAKREQWSHLTLDGTLIEIDRVNERAEAGHHLWYSGKHKTQGGNVQILADPGGFPVWSSEVEPGSVHDITAARAHCLGALYKAAADGVPTLTDKGYEGAGIGVHSPVKGRDLDVANRSYNTLLTATRAIGERANAELKERWRCLRRIRLCPTRIGQIVAAAIVLSTLQRGNY</sequence>
<dbReference type="InterPro" id="IPR027806">
    <property type="entry name" value="HARBI1_dom"/>
</dbReference>
<dbReference type="OrthoDB" id="4540472at2"/>
<keyword evidence="2" id="KW-0479">Metal-binding</keyword>